<sequence length="202" mass="23029">MDTTRKLANIRDYTHSIFQDDSTGHDFFHMQRVARTASELAAKEGADPFICEAAAWIHDIGDEKLFSDSTKAIRKLEEFLYSIDCTGEQIQRMKDAAKDVSFRKGRIPDTLEGKIVQDADRLDAIGAIGIARTLAYGGANGQCIWHDNDEEKENTSVQHFYDKLLKLKDRMNTNSATQIAAKRHQFMESYLQQFFLEWGNTL</sequence>
<dbReference type="SMART" id="SM00471">
    <property type="entry name" value="HDc"/>
    <property type="match status" value="1"/>
</dbReference>
<organism evidence="2 3">
    <name type="scientific">Lentibacillus juripiscarius</name>
    <dbReference type="NCBI Taxonomy" id="257446"/>
    <lineage>
        <taxon>Bacteria</taxon>
        <taxon>Bacillati</taxon>
        <taxon>Bacillota</taxon>
        <taxon>Bacilli</taxon>
        <taxon>Bacillales</taxon>
        <taxon>Bacillaceae</taxon>
        <taxon>Lentibacillus</taxon>
    </lineage>
</organism>
<dbReference type="CDD" id="cd00077">
    <property type="entry name" value="HDc"/>
    <property type="match status" value="1"/>
</dbReference>
<accession>A0ABW5V486</accession>
<dbReference type="RefSeq" id="WP_382392696.1">
    <property type="nucleotide sequence ID" value="NZ_JBHUNA010000017.1"/>
</dbReference>
<evidence type="ECO:0000313" key="2">
    <source>
        <dbReference type="EMBL" id="MFD2760823.1"/>
    </source>
</evidence>
<dbReference type="SUPFAM" id="SSF109604">
    <property type="entry name" value="HD-domain/PDEase-like"/>
    <property type="match status" value="1"/>
</dbReference>
<feature type="domain" description="HD" evidence="1">
    <location>
        <begin position="26"/>
        <end position="125"/>
    </location>
</feature>
<keyword evidence="3" id="KW-1185">Reference proteome</keyword>
<dbReference type="Gene3D" id="1.10.472.50">
    <property type="entry name" value="HD-domain/PDEase-like"/>
    <property type="match status" value="1"/>
</dbReference>
<dbReference type="Pfam" id="PF01966">
    <property type="entry name" value="HD"/>
    <property type="match status" value="1"/>
</dbReference>
<gene>
    <name evidence="2" type="ORF">ACFSUO_07565</name>
</gene>
<evidence type="ECO:0000313" key="3">
    <source>
        <dbReference type="Proteomes" id="UP001597502"/>
    </source>
</evidence>
<dbReference type="InterPro" id="IPR003607">
    <property type="entry name" value="HD/PDEase_dom"/>
</dbReference>
<dbReference type="EMBL" id="JBHUNA010000017">
    <property type="protein sequence ID" value="MFD2760823.1"/>
    <property type="molecule type" value="Genomic_DNA"/>
</dbReference>
<dbReference type="Proteomes" id="UP001597502">
    <property type="component" value="Unassembled WGS sequence"/>
</dbReference>
<dbReference type="InterPro" id="IPR006674">
    <property type="entry name" value="HD_domain"/>
</dbReference>
<dbReference type="PANTHER" id="PTHR33594:SF1">
    <property type="entry name" value="HD_PDEASE DOMAIN-CONTAINING PROTEIN"/>
    <property type="match status" value="1"/>
</dbReference>
<comment type="caution">
    <text evidence="2">The sequence shown here is derived from an EMBL/GenBank/DDBJ whole genome shotgun (WGS) entry which is preliminary data.</text>
</comment>
<dbReference type="Gene3D" id="1.20.58.1910">
    <property type="match status" value="1"/>
</dbReference>
<protein>
    <submittedName>
        <fullName evidence="2">HD domain-containing protein</fullName>
    </submittedName>
</protein>
<name>A0ABW5V486_9BACI</name>
<evidence type="ECO:0000259" key="1">
    <source>
        <dbReference type="PROSITE" id="PS51831"/>
    </source>
</evidence>
<dbReference type="PANTHER" id="PTHR33594">
    <property type="entry name" value="SUPERFAMILY HYDROLASE, PUTATIVE (AFU_ORTHOLOGUE AFUA_1G03035)-RELATED"/>
    <property type="match status" value="1"/>
</dbReference>
<reference evidence="3" key="1">
    <citation type="journal article" date="2019" name="Int. J. Syst. Evol. Microbiol.">
        <title>The Global Catalogue of Microorganisms (GCM) 10K type strain sequencing project: providing services to taxonomists for standard genome sequencing and annotation.</title>
        <authorList>
            <consortium name="The Broad Institute Genomics Platform"/>
            <consortium name="The Broad Institute Genome Sequencing Center for Infectious Disease"/>
            <person name="Wu L."/>
            <person name="Ma J."/>
        </authorList>
    </citation>
    <scope>NUCLEOTIDE SEQUENCE [LARGE SCALE GENOMIC DNA]</scope>
    <source>
        <strain evidence="3">TISTR 1535</strain>
    </source>
</reference>
<dbReference type="PROSITE" id="PS51831">
    <property type="entry name" value="HD"/>
    <property type="match status" value="1"/>
</dbReference>
<proteinExistence type="predicted"/>